<gene>
    <name evidence="2" type="ordered locus">Swol_1141</name>
</gene>
<keyword evidence="1" id="KW-1133">Transmembrane helix</keyword>
<evidence type="ECO:0000313" key="3">
    <source>
        <dbReference type="Proteomes" id="UP000001968"/>
    </source>
</evidence>
<keyword evidence="3" id="KW-1185">Reference proteome</keyword>
<reference evidence="3" key="1">
    <citation type="journal article" date="2010" name="Environ. Microbiol.">
        <title>The genome of Syntrophomonas wolfei: new insights into syntrophic metabolism and biohydrogen production.</title>
        <authorList>
            <person name="Sieber J.R."/>
            <person name="Sims D.R."/>
            <person name="Han C."/>
            <person name="Kim E."/>
            <person name="Lykidis A."/>
            <person name="Lapidus A.L."/>
            <person name="McDonnald E."/>
            <person name="Rohlin L."/>
            <person name="Culley D.E."/>
            <person name="Gunsalus R."/>
            <person name="McInerney M.J."/>
        </authorList>
    </citation>
    <scope>NUCLEOTIDE SEQUENCE [LARGE SCALE GENOMIC DNA]</scope>
    <source>
        <strain evidence="3">DSM 2245B / Goettingen</strain>
    </source>
</reference>
<dbReference type="EMBL" id="CP000448">
    <property type="protein sequence ID" value="ABI68451.1"/>
    <property type="molecule type" value="Genomic_DNA"/>
</dbReference>
<protein>
    <submittedName>
        <fullName evidence="2">Uncharacterized protein</fullName>
    </submittedName>
</protein>
<sequence length="91" mass="10101">MRGKKQLGGGILLNIGLWLLLIGVLLGGMAYISYKRAESSLLTLKKEDLVSYYLELALRLLPFPFWTLLLSILLILAGLVVLLVNLSRGLF</sequence>
<feature type="transmembrane region" description="Helical" evidence="1">
    <location>
        <begin position="12"/>
        <end position="34"/>
    </location>
</feature>
<organism evidence="2 3">
    <name type="scientific">Syntrophomonas wolfei subsp. wolfei (strain DSM 2245B / Goettingen)</name>
    <dbReference type="NCBI Taxonomy" id="335541"/>
    <lineage>
        <taxon>Bacteria</taxon>
        <taxon>Bacillati</taxon>
        <taxon>Bacillota</taxon>
        <taxon>Clostridia</taxon>
        <taxon>Eubacteriales</taxon>
        <taxon>Syntrophomonadaceae</taxon>
        <taxon>Syntrophomonas</taxon>
    </lineage>
</organism>
<dbReference type="AlphaFoldDB" id="Q0AXV3"/>
<dbReference type="KEGG" id="swo:Swol_1141"/>
<proteinExistence type="predicted"/>
<keyword evidence="1" id="KW-0472">Membrane</keyword>
<feature type="transmembrane region" description="Helical" evidence="1">
    <location>
        <begin position="63"/>
        <end position="86"/>
    </location>
</feature>
<dbReference type="HOGENOM" id="CLU_2425954_0_0_9"/>
<evidence type="ECO:0000313" key="2">
    <source>
        <dbReference type="EMBL" id="ABI68451.1"/>
    </source>
</evidence>
<dbReference type="Proteomes" id="UP000001968">
    <property type="component" value="Chromosome"/>
</dbReference>
<accession>Q0AXV3</accession>
<name>Q0AXV3_SYNWW</name>
<keyword evidence="1" id="KW-0812">Transmembrane</keyword>
<evidence type="ECO:0000256" key="1">
    <source>
        <dbReference type="SAM" id="Phobius"/>
    </source>
</evidence>